<comment type="caution">
    <text evidence="2">The sequence shown here is derived from an EMBL/GenBank/DDBJ whole genome shotgun (WGS) entry which is preliminary data.</text>
</comment>
<dbReference type="AlphaFoldDB" id="A0A4S2HAV6"/>
<dbReference type="InterPro" id="IPR041698">
    <property type="entry name" value="Methyltransf_25"/>
</dbReference>
<evidence type="ECO:0000313" key="3">
    <source>
        <dbReference type="Proteomes" id="UP000305451"/>
    </source>
</evidence>
<dbReference type="SUPFAM" id="SSF53335">
    <property type="entry name" value="S-adenosyl-L-methionine-dependent methyltransferases"/>
    <property type="match status" value="1"/>
</dbReference>
<dbReference type="RefSeq" id="WP_135944782.1">
    <property type="nucleotide sequence ID" value="NZ_BMEI01000002.1"/>
</dbReference>
<dbReference type="PANTHER" id="PTHR43464">
    <property type="entry name" value="METHYLTRANSFERASE"/>
    <property type="match status" value="1"/>
</dbReference>
<sequence length="203" mass="22291">MAHENEILDRIYNLKGGVDECRDTYKDWAKSYDKDTVEGMGYVAPAISADKLKSLVATDTVVLDAGCGTGLAGVELATRGFTTIDGMDLSPDMLDIAREKGAYRELQVEDMTQPLSYKDDAYGAVICVGTFTHSHVGPKGFNELVRITKPGGLIVATVHNDVWPEGYEAHFSALEKDGLVAIREIEETDYHLDKCRLCVLEVK</sequence>
<dbReference type="CDD" id="cd02440">
    <property type="entry name" value="AdoMet_MTases"/>
    <property type="match status" value="1"/>
</dbReference>
<accession>A0A4S2HAV6</accession>
<gene>
    <name evidence="2" type="ORF">E5162_08360</name>
</gene>
<reference evidence="2 3" key="1">
    <citation type="journal article" date="2013" name="Int. J. Syst. Evol. Microbiol.">
        <title>Marinicauda pacifica gen. nov., sp. nov., a prosthecate alphaproteobacterium of the family Hyphomonadaceae isolated from deep seawater.</title>
        <authorList>
            <person name="Zhang X.Y."/>
            <person name="Li G.W."/>
            <person name="Wang C.S."/>
            <person name="Zhang Y.J."/>
            <person name="Xu X.W."/>
            <person name="Li H."/>
            <person name="Liu A."/>
            <person name="Liu C."/>
            <person name="Xie B.B."/>
            <person name="Qin Q.L."/>
            <person name="Xu Z."/>
            <person name="Chen X.L."/>
            <person name="Zhou B.C."/>
            <person name="Zhang Y.Z."/>
        </authorList>
    </citation>
    <scope>NUCLEOTIDE SEQUENCE [LARGE SCALE GENOMIC DNA]</scope>
    <source>
        <strain evidence="2 3">P-1 km-3</strain>
    </source>
</reference>
<dbReference type="GO" id="GO:0010420">
    <property type="term" value="F:polyprenyldihydroxybenzoate methyltransferase activity"/>
    <property type="evidence" value="ECO:0007669"/>
    <property type="project" value="TreeGrafter"/>
</dbReference>
<dbReference type="OrthoDB" id="9807911at2"/>
<organism evidence="2 3">
    <name type="scientific">Marinicauda pacifica</name>
    <dbReference type="NCBI Taxonomy" id="1133559"/>
    <lineage>
        <taxon>Bacteria</taxon>
        <taxon>Pseudomonadati</taxon>
        <taxon>Pseudomonadota</taxon>
        <taxon>Alphaproteobacteria</taxon>
        <taxon>Maricaulales</taxon>
        <taxon>Maricaulaceae</taxon>
        <taxon>Marinicauda</taxon>
    </lineage>
</organism>
<dbReference type="Proteomes" id="UP000305451">
    <property type="component" value="Unassembled WGS sequence"/>
</dbReference>
<protein>
    <submittedName>
        <fullName evidence="2">Class I SAM-dependent methyltransferase</fullName>
    </submittedName>
</protein>
<keyword evidence="2" id="KW-0808">Transferase</keyword>
<dbReference type="EMBL" id="SRXV01000002">
    <property type="protein sequence ID" value="TGY93065.1"/>
    <property type="molecule type" value="Genomic_DNA"/>
</dbReference>
<dbReference type="InterPro" id="IPR029063">
    <property type="entry name" value="SAM-dependent_MTases_sf"/>
</dbReference>
<dbReference type="Pfam" id="PF13649">
    <property type="entry name" value="Methyltransf_25"/>
    <property type="match status" value="1"/>
</dbReference>
<dbReference type="GO" id="GO:0032259">
    <property type="term" value="P:methylation"/>
    <property type="evidence" value="ECO:0007669"/>
    <property type="project" value="UniProtKB-KW"/>
</dbReference>
<proteinExistence type="predicted"/>
<feature type="domain" description="Methyltransferase" evidence="1">
    <location>
        <begin position="62"/>
        <end position="152"/>
    </location>
</feature>
<dbReference type="PANTHER" id="PTHR43464:SF23">
    <property type="entry name" value="JUVENILE HORMONE ACID O-METHYLTRANSFERASE"/>
    <property type="match status" value="1"/>
</dbReference>
<name>A0A4S2HAV6_9PROT</name>
<keyword evidence="3" id="KW-1185">Reference proteome</keyword>
<evidence type="ECO:0000313" key="2">
    <source>
        <dbReference type="EMBL" id="TGY93065.1"/>
    </source>
</evidence>
<dbReference type="Gene3D" id="3.40.50.150">
    <property type="entry name" value="Vaccinia Virus protein VP39"/>
    <property type="match status" value="1"/>
</dbReference>
<keyword evidence="2" id="KW-0489">Methyltransferase</keyword>
<evidence type="ECO:0000259" key="1">
    <source>
        <dbReference type="Pfam" id="PF13649"/>
    </source>
</evidence>